<dbReference type="Gene3D" id="2.60.40.10">
    <property type="entry name" value="Immunoglobulins"/>
    <property type="match status" value="3"/>
</dbReference>
<evidence type="ECO:0000256" key="2">
    <source>
        <dbReference type="ARBA" id="ARBA00022801"/>
    </source>
</evidence>
<feature type="domain" description="Glycoside hydrolase family 2" evidence="8">
    <location>
        <begin position="637"/>
        <end position="737"/>
    </location>
</feature>
<dbReference type="Pfam" id="PF16355">
    <property type="entry name" value="DUF4982"/>
    <property type="match status" value="1"/>
</dbReference>
<dbReference type="InterPro" id="IPR023232">
    <property type="entry name" value="Glyco_hydro_2_AS"/>
</dbReference>
<dbReference type="InterPro" id="IPR006101">
    <property type="entry name" value="Glyco_hydro_2"/>
</dbReference>
<dbReference type="InterPro" id="IPR006102">
    <property type="entry name" value="Ig-like_GH2"/>
</dbReference>
<dbReference type="InterPro" id="IPR032311">
    <property type="entry name" value="DUF4982"/>
</dbReference>
<dbReference type="SUPFAM" id="SSF49303">
    <property type="entry name" value="beta-Galactosidase/glucuronidase domain"/>
    <property type="match status" value="1"/>
</dbReference>
<dbReference type="AlphaFoldDB" id="D4MLI9"/>
<keyword evidence="3" id="KW-0326">Glycosidase</keyword>
<protein>
    <submittedName>
        <fullName evidence="9">Beta-galactosidase/beta-glucuronidase</fullName>
    </submittedName>
</protein>
<dbReference type="InterPro" id="IPR006103">
    <property type="entry name" value="Glyco_hydro_2_cat"/>
</dbReference>
<gene>
    <name evidence="9" type="ORF">ES1_16880</name>
</gene>
<dbReference type="InterPro" id="IPR040605">
    <property type="entry name" value="Glyco_hydro2_dom5"/>
</dbReference>
<dbReference type="EMBL" id="FP929059">
    <property type="protein sequence ID" value="CBL34622.1"/>
    <property type="molecule type" value="Genomic_DNA"/>
</dbReference>
<dbReference type="PANTHER" id="PTHR42732">
    <property type="entry name" value="BETA-GALACTOSIDASE"/>
    <property type="match status" value="1"/>
</dbReference>
<keyword evidence="2" id="KW-0378">Hydrolase</keyword>
<dbReference type="InterPro" id="IPR008964">
    <property type="entry name" value="Invasin/intimin_cell_adhesion"/>
</dbReference>
<organism evidence="9 10">
    <name type="scientific">[Eubacterium] siraeum V10Sc8a</name>
    <dbReference type="NCBI Taxonomy" id="717961"/>
    <lineage>
        <taxon>Bacteria</taxon>
        <taxon>Bacillati</taxon>
        <taxon>Bacillota</taxon>
        <taxon>Clostridia</taxon>
        <taxon>Eubacteriales</taxon>
        <taxon>Oscillospiraceae</taxon>
        <taxon>Oscillospiraceae incertae sedis</taxon>
    </lineage>
</organism>
<dbReference type="Gene3D" id="2.60.120.260">
    <property type="entry name" value="Galactose-binding domain-like"/>
    <property type="match status" value="3"/>
</dbReference>
<dbReference type="Proteomes" id="UP000007050">
    <property type="component" value="Chromosome"/>
</dbReference>
<dbReference type="PROSITE" id="PS00608">
    <property type="entry name" value="GLYCOSYL_HYDROL_F2_2"/>
    <property type="match status" value="1"/>
</dbReference>
<dbReference type="InterPro" id="IPR013783">
    <property type="entry name" value="Ig-like_fold"/>
</dbReference>
<dbReference type="BioCyc" id="ESIR717961:G136L-1399-MONOMER"/>
<sequence>MKTLFNNGWSFAKTKADDSLENDWNADYKPVDIPHDWLIYNAKDLYETSFGRYVKTFDFGKVSGKSIRLYFEGVYMDCTVYVNGEVAGENKYGYSTFEVDLTDKLHDGENEIKVLVRHRSPNSRWYSGAGIFRDIYLIVTEKSHLATDGVYFHTDKTADGFDVKLSAEVVNPDGLTIEFTLSKDDDILYNAEISAETVTETAFSLTDISDDHIWDIDSPNLLTLSVALKKDGKVINSNTQKVGLREIEYKPDSGFYLNGRHIKLNGVCLHHDLGCLGAAFNKSAARRQLQSMLDMGVNSVRTSHNPPAKAFMELCDEMGMLVDSEAFDMWERPKTEFDYARFFDEWHEKDVASWIRRDRNHPSVIMWSVGNEIYDTHVSPRGCEVAKMLHTAVRKSDPLCNAPTTIGSNYMPWEGAQNCAEQVDLVGYNYLERLYEPHHKEHPDWKIYGSETTAGVKSRGVYHFPLGTAFLTHPDMQCSPLGNCRAGASADTAQKIIALNRDIDVCAGMYIWTGSDYIGEPSPYSTKNAYYGSIDTAGLRKDSFYLYQSAWTDKPVLHLMPYWDFNEGQLIDVVAYTNIGDVELFVNGRSCGVKHPEEYTVNWQIPYEKGEIRVKATAADGTVYEDVKRSFGDSAKIVLSAYSDTVKADGEDLAFITVSTVDMDGNPVENARDRIFLTVEGGRLVGFDNGDSTDYDNYKSANRRLFSGKAVAYISADTSEGEITVTATGENLEKSVITIKKVKSDIINGISTLENITDNDGYTIGSDVPIRKIELKRSTGIELTPDNNDCTVVYTIFPANATHGTLQWSIVTASGIETNLATVTESNNHSAVVHANGDGTFRLRCSADNGSEFPQILSEYEFTANGFGQPIFDPYTFVTACLYSDSVSLMDEVRCGGVSITADNNIVGFKKTDFGKYGTDEFLVRIINWHKDCPFGFRLWEGCPGAESSALIGEFTYQANFEWQTYKDNHYKLSSRLTGEKDIYFEFDKTDLRIDFGGFLFTPRQKAYERLNSADCDLIHGDTYTADGTSVKGIGNNVFLDFDDMDFDKGTSLIRIHGMTRHDNDSIHVHFHTDSGRIEEIIEFPGSGMPITVSHRLPDIRGKVKVEFRFLPGCDFDFDWFEIEPAID</sequence>
<feature type="domain" description="Glycoside hydrolase family 2 immunoglobulin-like beta-sandwich" evidence="4">
    <location>
        <begin position="150"/>
        <end position="245"/>
    </location>
</feature>
<evidence type="ECO:0000256" key="1">
    <source>
        <dbReference type="ARBA" id="ARBA00007401"/>
    </source>
</evidence>
<evidence type="ECO:0000259" key="6">
    <source>
        <dbReference type="Pfam" id="PF02837"/>
    </source>
</evidence>
<dbReference type="SUPFAM" id="SSF49785">
    <property type="entry name" value="Galactose-binding domain-like"/>
    <property type="match status" value="1"/>
</dbReference>
<evidence type="ECO:0000313" key="10">
    <source>
        <dbReference type="Proteomes" id="UP000007050"/>
    </source>
</evidence>
<evidence type="ECO:0000313" key="9">
    <source>
        <dbReference type="EMBL" id="CBL34622.1"/>
    </source>
</evidence>
<feature type="domain" description="DUF4982" evidence="7">
    <location>
        <begin position="568"/>
        <end position="622"/>
    </location>
</feature>
<dbReference type="GO" id="GO:0004553">
    <property type="term" value="F:hydrolase activity, hydrolyzing O-glycosyl compounds"/>
    <property type="evidence" value="ECO:0007669"/>
    <property type="project" value="InterPro"/>
</dbReference>
<dbReference type="Pfam" id="PF18565">
    <property type="entry name" value="Glyco_hydro2_C5"/>
    <property type="match status" value="1"/>
</dbReference>
<dbReference type="Pfam" id="PF02836">
    <property type="entry name" value="Glyco_hydro_2_C"/>
    <property type="match status" value="1"/>
</dbReference>
<dbReference type="Pfam" id="PF00703">
    <property type="entry name" value="Glyco_hydro_2"/>
    <property type="match status" value="1"/>
</dbReference>
<dbReference type="KEGG" id="esr:ES1_16880"/>
<reference evidence="9 10" key="1">
    <citation type="submission" date="2010-03" db="EMBL/GenBank/DDBJ databases">
        <title>The genome sequence of Eubacterium siraeum V10Sc8a.</title>
        <authorList>
            <consortium name="metaHIT consortium -- http://www.metahit.eu/"/>
            <person name="Pajon A."/>
            <person name="Turner K."/>
            <person name="Parkhill J."/>
            <person name="Duncan S."/>
            <person name="Flint H."/>
        </authorList>
    </citation>
    <scope>NUCLEOTIDE SEQUENCE [LARGE SCALE GENOMIC DNA]</scope>
    <source>
        <strain evidence="9 10">V10Sc8a</strain>
    </source>
</reference>
<dbReference type="Pfam" id="PF02837">
    <property type="entry name" value="Glyco_hydro_2_N"/>
    <property type="match status" value="1"/>
</dbReference>
<comment type="similarity">
    <text evidence="1">Belongs to the glycosyl hydrolase 2 family.</text>
</comment>
<dbReference type="SUPFAM" id="SSF49373">
    <property type="entry name" value="Invasin/intimin cell-adhesion fragments"/>
    <property type="match status" value="1"/>
</dbReference>
<accession>D4MLI9</accession>
<evidence type="ECO:0000259" key="8">
    <source>
        <dbReference type="Pfam" id="PF18565"/>
    </source>
</evidence>
<name>D4MLI9_9FIRM</name>
<dbReference type="PANTHER" id="PTHR42732:SF1">
    <property type="entry name" value="BETA-MANNOSIDASE"/>
    <property type="match status" value="1"/>
</dbReference>
<dbReference type="InterPro" id="IPR036156">
    <property type="entry name" value="Beta-gal/glucu_dom_sf"/>
</dbReference>
<dbReference type="GO" id="GO:0005975">
    <property type="term" value="P:carbohydrate metabolic process"/>
    <property type="evidence" value="ECO:0007669"/>
    <property type="project" value="InterPro"/>
</dbReference>
<evidence type="ECO:0000259" key="5">
    <source>
        <dbReference type="Pfam" id="PF02836"/>
    </source>
</evidence>
<feature type="domain" description="Glycosyl hydrolases family 2 sugar binding" evidence="6">
    <location>
        <begin position="48"/>
        <end position="138"/>
    </location>
</feature>
<feature type="domain" description="Glycoside hydrolase family 2 catalytic" evidence="5">
    <location>
        <begin position="252"/>
        <end position="398"/>
    </location>
</feature>
<dbReference type="InterPro" id="IPR051913">
    <property type="entry name" value="GH2_Domain-Containing"/>
</dbReference>
<evidence type="ECO:0000256" key="3">
    <source>
        <dbReference type="ARBA" id="ARBA00023295"/>
    </source>
</evidence>
<dbReference type="Gene3D" id="3.20.20.80">
    <property type="entry name" value="Glycosidases"/>
    <property type="match status" value="1"/>
</dbReference>
<dbReference type="PRINTS" id="PR00132">
    <property type="entry name" value="GLHYDRLASE2"/>
</dbReference>
<dbReference type="HOGENOM" id="CLU_006501_0_0_9"/>
<dbReference type="InterPro" id="IPR017853">
    <property type="entry name" value="GH"/>
</dbReference>
<evidence type="ECO:0000259" key="4">
    <source>
        <dbReference type="Pfam" id="PF00703"/>
    </source>
</evidence>
<dbReference type="InterPro" id="IPR008979">
    <property type="entry name" value="Galactose-bd-like_sf"/>
</dbReference>
<dbReference type="InterPro" id="IPR006104">
    <property type="entry name" value="Glyco_hydro_2_N"/>
</dbReference>
<proteinExistence type="inferred from homology"/>
<dbReference type="PATRIC" id="fig|717961.3.peg.1780"/>
<reference evidence="9 10" key="2">
    <citation type="submission" date="2010-03" db="EMBL/GenBank/DDBJ databases">
        <authorList>
            <person name="Pajon A."/>
        </authorList>
    </citation>
    <scope>NUCLEOTIDE SEQUENCE [LARGE SCALE GENOMIC DNA]</scope>
    <source>
        <strain evidence="9 10">V10Sc8a</strain>
    </source>
</reference>
<dbReference type="CAZy" id="GH2">
    <property type="family name" value="Glycoside Hydrolase Family 2"/>
</dbReference>
<evidence type="ECO:0000259" key="7">
    <source>
        <dbReference type="Pfam" id="PF16355"/>
    </source>
</evidence>
<dbReference type="SUPFAM" id="SSF51445">
    <property type="entry name" value="(Trans)glycosidases"/>
    <property type="match status" value="1"/>
</dbReference>